<name>A0A1G7F3M0_9ACTN</name>
<evidence type="ECO:0000313" key="2">
    <source>
        <dbReference type="Proteomes" id="UP000198614"/>
    </source>
</evidence>
<accession>A0A1G7F3M0</accession>
<sequence>MFHVKHRPSVLPADVDRLPRQLVSFRHSTTSWPLPYWM</sequence>
<protein>
    <submittedName>
        <fullName evidence="1">Uncharacterized protein</fullName>
    </submittedName>
</protein>
<dbReference type="Proteomes" id="UP000198614">
    <property type="component" value="Unassembled WGS sequence"/>
</dbReference>
<gene>
    <name evidence="1" type="ORF">SAMN05216260_103198</name>
</gene>
<reference evidence="1 2" key="1">
    <citation type="submission" date="2016-10" db="EMBL/GenBank/DDBJ databases">
        <authorList>
            <person name="de Groot N.N."/>
        </authorList>
    </citation>
    <scope>NUCLEOTIDE SEQUENCE [LARGE SCALE GENOMIC DNA]</scope>
    <source>
        <strain evidence="1 2">CGMCC 4.1859</strain>
    </source>
</reference>
<evidence type="ECO:0000313" key="1">
    <source>
        <dbReference type="EMBL" id="SDE70501.1"/>
    </source>
</evidence>
<organism evidence="1 2">
    <name type="scientific">Streptomyces griseoaurantiacus</name>
    <dbReference type="NCBI Taxonomy" id="68213"/>
    <lineage>
        <taxon>Bacteria</taxon>
        <taxon>Bacillati</taxon>
        <taxon>Actinomycetota</taxon>
        <taxon>Actinomycetes</taxon>
        <taxon>Kitasatosporales</taxon>
        <taxon>Streptomycetaceae</taxon>
        <taxon>Streptomyces</taxon>
        <taxon>Streptomyces aurantiacus group</taxon>
    </lineage>
</organism>
<dbReference type="EMBL" id="FNAX01000003">
    <property type="protein sequence ID" value="SDE70501.1"/>
    <property type="molecule type" value="Genomic_DNA"/>
</dbReference>
<dbReference type="AlphaFoldDB" id="A0A1G7F3M0"/>
<proteinExistence type="predicted"/>